<sequence length="298" mass="33433">MNSKTLETNSIPIPPHLAGLLKQALGRTGTGFDEGAFLQQLHYWTLNSATTGWSVDGVKWIYNSLKSWQQQFPWMSEYGLRKAIANLKKLGLIETAQHWISQYKRVMFYRIDYERLKAFAPDVCDLITTRCVNSDQFDVQTEHATYTDTSSNTSLSEQQTIVVSETNESFEEMDSLETQNCNQASGVEAETPRGEDLSPASSGNNFAVQDSEFPELIDAVAQAIAHPPDSPLPTALKRAIAQFPDRVQPAIDYLNHQQQKREIKNPVGYLYEAIVEGWNLQVEKNSILPKGSMSGLIK</sequence>
<accession>A0A7C3KFF7</accession>
<dbReference type="AlphaFoldDB" id="A0A7C3KFF7"/>
<name>A0A7C3KFF7_9CYAN</name>
<proteinExistence type="predicted"/>
<organism evidence="1">
    <name type="scientific">Oscillatoriales cyanobacterium SpSt-418</name>
    <dbReference type="NCBI Taxonomy" id="2282169"/>
    <lineage>
        <taxon>Bacteria</taxon>
        <taxon>Bacillati</taxon>
        <taxon>Cyanobacteriota</taxon>
        <taxon>Cyanophyceae</taxon>
        <taxon>Oscillatoriophycideae</taxon>
        <taxon>Oscillatoriales</taxon>
    </lineage>
</organism>
<comment type="caution">
    <text evidence="1">The sequence shown here is derived from an EMBL/GenBank/DDBJ whole genome shotgun (WGS) entry which is preliminary data.</text>
</comment>
<reference evidence="1" key="1">
    <citation type="journal article" date="2020" name="mSystems">
        <title>Genome- and Community-Level Interaction Insights into Carbon Utilization and Element Cycling Functions of Hydrothermarchaeota in Hydrothermal Sediment.</title>
        <authorList>
            <person name="Zhou Z."/>
            <person name="Liu Y."/>
            <person name="Xu W."/>
            <person name="Pan J."/>
            <person name="Luo Z.H."/>
            <person name="Li M."/>
        </authorList>
    </citation>
    <scope>NUCLEOTIDE SEQUENCE [LARGE SCALE GENOMIC DNA]</scope>
    <source>
        <strain evidence="1">SpSt-418</strain>
    </source>
</reference>
<gene>
    <name evidence="1" type="ORF">ENR64_15465</name>
</gene>
<dbReference type="EMBL" id="DSRU01000226">
    <property type="protein sequence ID" value="HFM99123.1"/>
    <property type="molecule type" value="Genomic_DNA"/>
</dbReference>
<protein>
    <submittedName>
        <fullName evidence="1">Uncharacterized protein</fullName>
    </submittedName>
</protein>
<evidence type="ECO:0000313" key="1">
    <source>
        <dbReference type="EMBL" id="HFM99123.1"/>
    </source>
</evidence>